<dbReference type="EMBL" id="JAHYIQ010000042">
    <property type="protein sequence ID" value="KAK1118632.1"/>
    <property type="molecule type" value="Genomic_DNA"/>
</dbReference>
<keyword evidence="2" id="KW-1185">Reference proteome</keyword>
<evidence type="ECO:0000313" key="1">
    <source>
        <dbReference type="EMBL" id="KAK1118632.1"/>
    </source>
</evidence>
<evidence type="ECO:0000313" key="2">
    <source>
        <dbReference type="Proteomes" id="UP001177670"/>
    </source>
</evidence>
<gene>
    <name evidence="1" type="ORF">K0M31_014937</name>
</gene>
<dbReference type="Proteomes" id="UP001177670">
    <property type="component" value="Unassembled WGS sequence"/>
</dbReference>
<proteinExistence type="predicted"/>
<sequence>MRVPDDRPVPPCWRESHHCFKDIIDPARPSNLLEKELDTQRKAIAEHLVQSSDQFRPSSAECNVDIGELIACRRWYFSEVGRPCRCNRTPARMGSIRGVQTSRGTMVPVEANFALDLS</sequence>
<protein>
    <submittedName>
        <fullName evidence="1">Uncharacterized protein</fullName>
    </submittedName>
</protein>
<organism evidence="1 2">
    <name type="scientific">Melipona bicolor</name>
    <dbReference type="NCBI Taxonomy" id="60889"/>
    <lineage>
        <taxon>Eukaryota</taxon>
        <taxon>Metazoa</taxon>
        <taxon>Ecdysozoa</taxon>
        <taxon>Arthropoda</taxon>
        <taxon>Hexapoda</taxon>
        <taxon>Insecta</taxon>
        <taxon>Pterygota</taxon>
        <taxon>Neoptera</taxon>
        <taxon>Endopterygota</taxon>
        <taxon>Hymenoptera</taxon>
        <taxon>Apocrita</taxon>
        <taxon>Aculeata</taxon>
        <taxon>Apoidea</taxon>
        <taxon>Anthophila</taxon>
        <taxon>Apidae</taxon>
        <taxon>Melipona</taxon>
    </lineage>
</organism>
<accession>A0AA40FGJ7</accession>
<name>A0AA40FGJ7_9HYME</name>
<dbReference type="AlphaFoldDB" id="A0AA40FGJ7"/>
<reference evidence="1" key="1">
    <citation type="submission" date="2021-10" db="EMBL/GenBank/DDBJ databases">
        <title>Melipona bicolor Genome sequencing and assembly.</title>
        <authorList>
            <person name="Araujo N.S."/>
            <person name="Arias M.C."/>
        </authorList>
    </citation>
    <scope>NUCLEOTIDE SEQUENCE</scope>
    <source>
        <strain evidence="1">USP_2M_L1-L4_2017</strain>
        <tissue evidence="1">Whole body</tissue>
    </source>
</reference>
<comment type="caution">
    <text evidence="1">The sequence shown here is derived from an EMBL/GenBank/DDBJ whole genome shotgun (WGS) entry which is preliminary data.</text>
</comment>